<dbReference type="GO" id="GO:0012505">
    <property type="term" value="C:endomembrane system"/>
    <property type="evidence" value="ECO:0007669"/>
    <property type="project" value="UniProtKB-SubCell"/>
</dbReference>
<accession>A0A2H1E5Q5</accession>
<keyword evidence="2 7" id="KW-0812">Transmembrane</keyword>
<name>A0A2H1E5Q5_9FLAO</name>
<keyword evidence="5" id="KW-0443">Lipid metabolism</keyword>
<feature type="transmembrane region" description="Helical" evidence="7">
    <location>
        <begin position="15"/>
        <end position="33"/>
    </location>
</feature>
<dbReference type="GeneID" id="47721771"/>
<dbReference type="GO" id="GO:0050479">
    <property type="term" value="F:glyceryl-ether monooxygenase activity"/>
    <property type="evidence" value="ECO:0007669"/>
    <property type="project" value="TreeGrafter"/>
</dbReference>
<reference evidence="9 10" key="1">
    <citation type="submission" date="2016-11" db="EMBL/GenBank/DDBJ databases">
        <authorList>
            <person name="Jaros S."/>
            <person name="Januszkiewicz K."/>
            <person name="Wedrychowicz H."/>
        </authorList>
    </citation>
    <scope>NUCLEOTIDE SEQUENCE [LARGE SCALE GENOMIC DNA]</scope>
    <source>
        <strain evidence="9">NCIMB 2154T</strain>
    </source>
</reference>
<dbReference type="EMBL" id="LT634361">
    <property type="protein sequence ID" value="SFZ80078.1"/>
    <property type="molecule type" value="Genomic_DNA"/>
</dbReference>
<dbReference type="Pfam" id="PF04116">
    <property type="entry name" value="FA_hydroxylase"/>
    <property type="match status" value="1"/>
</dbReference>
<evidence type="ECO:0000259" key="8">
    <source>
        <dbReference type="Pfam" id="PF04116"/>
    </source>
</evidence>
<evidence type="ECO:0000256" key="7">
    <source>
        <dbReference type="SAM" id="Phobius"/>
    </source>
</evidence>
<keyword evidence="4 9" id="KW-0560">Oxidoreductase</keyword>
<dbReference type="GO" id="GO:0006643">
    <property type="term" value="P:membrane lipid metabolic process"/>
    <property type="evidence" value="ECO:0007669"/>
    <property type="project" value="TreeGrafter"/>
</dbReference>
<dbReference type="GO" id="GO:0005506">
    <property type="term" value="F:iron ion binding"/>
    <property type="evidence" value="ECO:0007669"/>
    <property type="project" value="InterPro"/>
</dbReference>
<dbReference type="GO" id="GO:0008610">
    <property type="term" value="P:lipid biosynthetic process"/>
    <property type="evidence" value="ECO:0007669"/>
    <property type="project" value="InterPro"/>
</dbReference>
<feature type="transmembrane region" description="Helical" evidence="7">
    <location>
        <begin position="88"/>
        <end position="106"/>
    </location>
</feature>
<feature type="transmembrane region" description="Helical" evidence="7">
    <location>
        <begin position="146"/>
        <end position="175"/>
    </location>
</feature>
<sequence>MTIQYYIQELAKDNLAIVALPIFFIAIVLEVIVDRKHHLDLYYGKDTFVSLLMMIFSAVIEFIPKIVAFIAFFYLYEASPLKDVIGRQWWAWVLLFFADDFSYYWFHRLNHQVRLFWAGHIPHHSSVKMNFGTALRQGVGERIHKFFFWLWIPLLGFDPLMIFTMMGVSLIYQFWVHTEMVDKLPRFVEYVFNTPSHHRVHHASNIRYLDCNHAGVLIIWDRIFGTFSEELKALDKPIYGLTVNIETYNPIKVATHEYQAIIKDVLRAEKWSDKLNYIFNAPGWSHDGEDKRSKTLRTKLKERENVG</sequence>
<keyword evidence="10" id="KW-1185">Reference proteome</keyword>
<dbReference type="GO" id="GO:0016020">
    <property type="term" value="C:membrane"/>
    <property type="evidence" value="ECO:0007669"/>
    <property type="project" value="GOC"/>
</dbReference>
<gene>
    <name evidence="9" type="ORF">MARIT_0166</name>
</gene>
<dbReference type="PANTHER" id="PTHR21624">
    <property type="entry name" value="STEROL DESATURASE-RELATED PROTEIN"/>
    <property type="match status" value="1"/>
</dbReference>
<dbReference type="KEGG" id="tmar:MARIT_0166"/>
<organism evidence="9 10">
    <name type="scientific">Tenacibaculum maritimum NCIMB 2154</name>
    <dbReference type="NCBI Taxonomy" id="1349785"/>
    <lineage>
        <taxon>Bacteria</taxon>
        <taxon>Pseudomonadati</taxon>
        <taxon>Bacteroidota</taxon>
        <taxon>Flavobacteriia</taxon>
        <taxon>Flavobacteriales</taxon>
        <taxon>Flavobacteriaceae</taxon>
        <taxon>Tenacibaculum</taxon>
    </lineage>
</organism>
<evidence type="ECO:0000313" key="9">
    <source>
        <dbReference type="EMBL" id="SFZ80078.1"/>
    </source>
</evidence>
<dbReference type="Proteomes" id="UP000231564">
    <property type="component" value="Chromosome MARIT"/>
</dbReference>
<evidence type="ECO:0000313" key="10">
    <source>
        <dbReference type="Proteomes" id="UP000231564"/>
    </source>
</evidence>
<evidence type="ECO:0000256" key="2">
    <source>
        <dbReference type="ARBA" id="ARBA00022692"/>
    </source>
</evidence>
<feature type="transmembrane region" description="Helical" evidence="7">
    <location>
        <begin position="54"/>
        <end position="76"/>
    </location>
</feature>
<proteinExistence type="predicted"/>
<dbReference type="EC" id="1.3.-.-" evidence="9"/>
<evidence type="ECO:0000256" key="3">
    <source>
        <dbReference type="ARBA" id="ARBA00022989"/>
    </source>
</evidence>
<keyword evidence="6 7" id="KW-0472">Membrane</keyword>
<dbReference type="RefSeq" id="WP_024740351.1">
    <property type="nucleotide sequence ID" value="NZ_BAUG01000005.1"/>
</dbReference>
<comment type="subcellular location">
    <subcellularLocation>
        <location evidence="1">Endomembrane system</location>
        <topology evidence="1">Multi-pass membrane protein</topology>
    </subcellularLocation>
</comment>
<evidence type="ECO:0000256" key="6">
    <source>
        <dbReference type="ARBA" id="ARBA00023136"/>
    </source>
</evidence>
<dbReference type="InterPro" id="IPR006694">
    <property type="entry name" value="Fatty_acid_hydroxylase"/>
</dbReference>
<dbReference type="PANTHER" id="PTHR21624:SF1">
    <property type="entry name" value="ALKYLGLYCEROL MONOOXYGENASE"/>
    <property type="match status" value="1"/>
</dbReference>
<protein>
    <submittedName>
        <fullName evidence="9">Sterol desaturase family protein</fullName>
        <ecNumber evidence="9">1.3.-.-</ecNumber>
    </submittedName>
</protein>
<dbReference type="STRING" id="1349785.GCA_000509405_02486"/>
<evidence type="ECO:0000256" key="5">
    <source>
        <dbReference type="ARBA" id="ARBA00023098"/>
    </source>
</evidence>
<feature type="domain" description="Fatty acid hydroxylase" evidence="8">
    <location>
        <begin position="92"/>
        <end position="226"/>
    </location>
</feature>
<dbReference type="AlphaFoldDB" id="A0A2H1E5Q5"/>
<evidence type="ECO:0000256" key="1">
    <source>
        <dbReference type="ARBA" id="ARBA00004127"/>
    </source>
</evidence>
<keyword evidence="3 7" id="KW-1133">Transmembrane helix</keyword>
<dbReference type="OrthoDB" id="9770329at2"/>
<dbReference type="InterPro" id="IPR051689">
    <property type="entry name" value="Sterol_desaturase/TMEM195"/>
</dbReference>
<evidence type="ECO:0000256" key="4">
    <source>
        <dbReference type="ARBA" id="ARBA00023002"/>
    </source>
</evidence>